<protein>
    <submittedName>
        <fullName evidence="3">Putative cysteine protease YraA</fullName>
        <ecNumber evidence="3">3.2.-.-</ecNumber>
    </submittedName>
</protein>
<dbReference type="Proteomes" id="UP000485569">
    <property type="component" value="Unassembled WGS sequence"/>
</dbReference>
<dbReference type="InterPro" id="IPR002818">
    <property type="entry name" value="DJ-1/PfpI"/>
</dbReference>
<dbReference type="CDD" id="cd03134">
    <property type="entry name" value="GATase1_PfpI_like"/>
    <property type="match status" value="1"/>
</dbReference>
<sequence length="323" mass="35870">MNNRRIMIFIENLYQELELWYPLLRLKEEGVETKLVGTGSSDLYSGRNGFPAKPEVTASSITSRDFDGIIIPGGFAPDYLRRYPAIINLVKETFQQGKLIGALCHGPSVLISADIIRGKRITGNRAIRDDIVNAGGEYVDFHTVVDGNILTAQGPNDLPVFMKEVIGFFSQTKPRLKSPFPEGFLYDAQLEIINLSSVVKGTAAVLLFFDSIASPIAQKALVDYNRLSESIHQLGGIFLAVSIDSIYVQKEFSNRLELAYPLYSDVSGDTIRAFGVKGKNDLAEWAVFMIDKNGILRYSENCPGGDIESLPGFKRHLETLFNY</sequence>
<dbReference type="PROSITE" id="PS51276">
    <property type="entry name" value="PEPTIDASE_C56_PFPI"/>
    <property type="match status" value="1"/>
</dbReference>
<dbReference type="Pfam" id="PF01965">
    <property type="entry name" value="DJ-1_PfpI"/>
    <property type="match status" value="1"/>
</dbReference>
<comment type="similarity">
    <text evidence="1">Belongs to the peptidase C56 family.</text>
</comment>
<evidence type="ECO:0000313" key="3">
    <source>
        <dbReference type="EMBL" id="OQA57247.1"/>
    </source>
</evidence>
<dbReference type="InterPro" id="IPR029062">
    <property type="entry name" value="Class_I_gatase-like"/>
</dbReference>
<dbReference type="Pfam" id="PF00578">
    <property type="entry name" value="AhpC-TSA"/>
    <property type="match status" value="1"/>
</dbReference>
<dbReference type="GO" id="GO:0016798">
    <property type="term" value="F:hydrolase activity, acting on glycosyl bonds"/>
    <property type="evidence" value="ECO:0007669"/>
    <property type="project" value="UniProtKB-KW"/>
</dbReference>
<dbReference type="InterPro" id="IPR036249">
    <property type="entry name" value="Thioredoxin-like_sf"/>
</dbReference>
<dbReference type="EC" id="3.2.-.-" evidence="3"/>
<organism evidence="3">
    <name type="scientific">Candidatus Atribacter allofermentans</name>
    <dbReference type="NCBI Taxonomy" id="1852833"/>
    <lineage>
        <taxon>Bacteria</taxon>
        <taxon>Pseudomonadati</taxon>
        <taxon>Atribacterota</taxon>
        <taxon>Atribacteria</taxon>
        <taxon>Atribacterales</taxon>
        <taxon>Atribacteraceae</taxon>
        <taxon>Atribacter</taxon>
    </lineage>
</organism>
<gene>
    <name evidence="3" type="primary">yraA</name>
    <name evidence="3" type="ORF">BWY41_01306</name>
</gene>
<evidence type="ECO:0000256" key="1">
    <source>
        <dbReference type="ARBA" id="ARBA00008542"/>
    </source>
</evidence>
<dbReference type="GO" id="GO:0006508">
    <property type="term" value="P:proteolysis"/>
    <property type="evidence" value="ECO:0007669"/>
    <property type="project" value="UniProtKB-KW"/>
</dbReference>
<dbReference type="InterPro" id="IPR006286">
    <property type="entry name" value="C56_PfpI-like"/>
</dbReference>
<keyword evidence="3" id="KW-0326">Glycosidase</keyword>
<dbReference type="EMBL" id="MWBQ01000094">
    <property type="protein sequence ID" value="OQA57247.1"/>
    <property type="molecule type" value="Genomic_DNA"/>
</dbReference>
<comment type="caution">
    <text evidence="3">The sequence shown here is derived from an EMBL/GenBank/DDBJ whole genome shotgun (WGS) entry which is preliminary data.</text>
</comment>
<dbReference type="PROSITE" id="PS51352">
    <property type="entry name" value="THIOREDOXIN_2"/>
    <property type="match status" value="1"/>
</dbReference>
<dbReference type="SUPFAM" id="SSF52317">
    <property type="entry name" value="Class I glutamine amidotransferase-like"/>
    <property type="match status" value="1"/>
</dbReference>
<reference evidence="3" key="1">
    <citation type="submission" date="2017-02" db="EMBL/GenBank/DDBJ databases">
        <title>Delving into the versatile metabolic prowess of the omnipresent phylum Bacteroidetes.</title>
        <authorList>
            <person name="Nobu M.K."/>
            <person name="Mei R."/>
            <person name="Narihiro T."/>
            <person name="Kuroda K."/>
            <person name="Liu W.-T."/>
        </authorList>
    </citation>
    <scope>NUCLEOTIDE SEQUENCE</scope>
    <source>
        <strain evidence="3">ADurb.Bin276</strain>
    </source>
</reference>
<dbReference type="PANTHER" id="PTHR42733">
    <property type="entry name" value="DJ-1 PROTEIN"/>
    <property type="match status" value="1"/>
</dbReference>
<dbReference type="InterPro" id="IPR013766">
    <property type="entry name" value="Thioredoxin_domain"/>
</dbReference>
<keyword evidence="3" id="KW-0645">Protease</keyword>
<keyword evidence="3" id="KW-0378">Hydrolase</keyword>
<dbReference type="GO" id="GO:0016209">
    <property type="term" value="F:antioxidant activity"/>
    <property type="evidence" value="ECO:0007669"/>
    <property type="project" value="InterPro"/>
</dbReference>
<dbReference type="AlphaFoldDB" id="A0A1V5SRW6"/>
<dbReference type="SUPFAM" id="SSF52833">
    <property type="entry name" value="Thioredoxin-like"/>
    <property type="match status" value="1"/>
</dbReference>
<dbReference type="Gene3D" id="3.40.50.880">
    <property type="match status" value="1"/>
</dbReference>
<proteinExistence type="inferred from homology"/>
<dbReference type="Gene3D" id="3.40.30.10">
    <property type="entry name" value="Glutaredoxin"/>
    <property type="match status" value="1"/>
</dbReference>
<name>A0A1V5SRW6_9BACT</name>
<feature type="domain" description="Thioredoxin" evidence="2">
    <location>
        <begin position="174"/>
        <end position="322"/>
    </location>
</feature>
<dbReference type="NCBIfam" id="TIGR01382">
    <property type="entry name" value="PfpI"/>
    <property type="match status" value="1"/>
</dbReference>
<dbReference type="PANTHER" id="PTHR42733:SF13">
    <property type="entry name" value="DJ-1_PFPI DOMAIN-CONTAINING PROTEIN"/>
    <property type="match status" value="1"/>
</dbReference>
<dbReference type="GO" id="GO:0008233">
    <property type="term" value="F:peptidase activity"/>
    <property type="evidence" value="ECO:0007669"/>
    <property type="project" value="UniProtKB-KW"/>
</dbReference>
<dbReference type="GO" id="GO:0016491">
    <property type="term" value="F:oxidoreductase activity"/>
    <property type="evidence" value="ECO:0007669"/>
    <property type="project" value="InterPro"/>
</dbReference>
<dbReference type="InterPro" id="IPR000866">
    <property type="entry name" value="AhpC/TSA"/>
</dbReference>
<evidence type="ECO:0000259" key="2">
    <source>
        <dbReference type="PROSITE" id="PS51352"/>
    </source>
</evidence>
<accession>A0A1V5SRW6</accession>